<sequence length="114" mass="13067">MSYTKQTLLKRYNPKDNVQARKPTSTLMRHPIQNPLHYNKAPSTDSHNLTDPINKITRFSQIHGRIIPAHLCIRDDNYPQDVRIHPHCTLGYSSNYSQTLRNSSPKISAALEMG</sequence>
<evidence type="ECO:0000256" key="1">
    <source>
        <dbReference type="SAM" id="MobiDB-lite"/>
    </source>
</evidence>
<name>A0AAV6UJW5_9ARAC</name>
<feature type="region of interest" description="Disordered" evidence="1">
    <location>
        <begin position="30"/>
        <end position="49"/>
    </location>
</feature>
<organism evidence="2 3">
    <name type="scientific">Oedothorax gibbosus</name>
    <dbReference type="NCBI Taxonomy" id="931172"/>
    <lineage>
        <taxon>Eukaryota</taxon>
        <taxon>Metazoa</taxon>
        <taxon>Ecdysozoa</taxon>
        <taxon>Arthropoda</taxon>
        <taxon>Chelicerata</taxon>
        <taxon>Arachnida</taxon>
        <taxon>Araneae</taxon>
        <taxon>Araneomorphae</taxon>
        <taxon>Entelegynae</taxon>
        <taxon>Araneoidea</taxon>
        <taxon>Linyphiidae</taxon>
        <taxon>Erigoninae</taxon>
        <taxon>Oedothorax</taxon>
    </lineage>
</organism>
<accession>A0AAV6UJW5</accession>
<evidence type="ECO:0000313" key="3">
    <source>
        <dbReference type="Proteomes" id="UP000827092"/>
    </source>
</evidence>
<dbReference type="Proteomes" id="UP000827092">
    <property type="component" value="Unassembled WGS sequence"/>
</dbReference>
<evidence type="ECO:0000313" key="2">
    <source>
        <dbReference type="EMBL" id="KAG8184672.1"/>
    </source>
</evidence>
<gene>
    <name evidence="2" type="ORF">JTE90_014263</name>
</gene>
<reference evidence="2 3" key="1">
    <citation type="journal article" date="2022" name="Nat. Ecol. Evol.">
        <title>A masculinizing supergene underlies an exaggerated male reproductive morph in a spider.</title>
        <authorList>
            <person name="Hendrickx F."/>
            <person name="De Corte Z."/>
            <person name="Sonet G."/>
            <person name="Van Belleghem S.M."/>
            <person name="Kostlbacher S."/>
            <person name="Vangestel C."/>
        </authorList>
    </citation>
    <scope>NUCLEOTIDE SEQUENCE [LARGE SCALE GENOMIC DNA]</scope>
    <source>
        <strain evidence="2">W744_W776</strain>
    </source>
</reference>
<comment type="caution">
    <text evidence="2">The sequence shown here is derived from an EMBL/GenBank/DDBJ whole genome shotgun (WGS) entry which is preliminary data.</text>
</comment>
<keyword evidence="3" id="KW-1185">Reference proteome</keyword>
<dbReference type="AlphaFoldDB" id="A0AAV6UJW5"/>
<proteinExistence type="predicted"/>
<protein>
    <submittedName>
        <fullName evidence="2">Uncharacterized protein</fullName>
    </submittedName>
</protein>
<dbReference type="EMBL" id="JAFNEN010000365">
    <property type="protein sequence ID" value="KAG8184672.1"/>
    <property type="molecule type" value="Genomic_DNA"/>
</dbReference>